<reference evidence="1" key="1">
    <citation type="journal article" date="2015" name="Nature">
        <title>Complex archaea that bridge the gap between prokaryotes and eukaryotes.</title>
        <authorList>
            <person name="Spang A."/>
            <person name="Saw J.H."/>
            <person name="Jorgensen S.L."/>
            <person name="Zaremba-Niedzwiedzka K."/>
            <person name="Martijn J."/>
            <person name="Lind A.E."/>
            <person name="van Eijk R."/>
            <person name="Schleper C."/>
            <person name="Guy L."/>
            <person name="Ettema T.J."/>
        </authorList>
    </citation>
    <scope>NUCLEOTIDE SEQUENCE</scope>
</reference>
<proteinExistence type="predicted"/>
<accession>A0A0F9FNM3</accession>
<dbReference type="EMBL" id="LAZR01020677">
    <property type="protein sequence ID" value="KKL88034.1"/>
    <property type="molecule type" value="Genomic_DNA"/>
</dbReference>
<protein>
    <submittedName>
        <fullName evidence="1">Uncharacterized protein</fullName>
    </submittedName>
</protein>
<sequence>MARGTPDWVRATEISVSIGGVSIVPTTAQQVAAGGVGRYSGTDQTYQEVVKWTVAAEKVGEALQVLGELGAPFRLSLGEAVLRQPRVAHVNDTRHHGAAGVVQDRGVGPGSYCAVQSGVAGLDHEPI</sequence>
<gene>
    <name evidence="1" type="ORF">LCGC14_1928780</name>
</gene>
<dbReference type="AlphaFoldDB" id="A0A0F9FNM3"/>
<name>A0A0F9FNM3_9ZZZZ</name>
<organism evidence="1">
    <name type="scientific">marine sediment metagenome</name>
    <dbReference type="NCBI Taxonomy" id="412755"/>
    <lineage>
        <taxon>unclassified sequences</taxon>
        <taxon>metagenomes</taxon>
        <taxon>ecological metagenomes</taxon>
    </lineage>
</organism>
<comment type="caution">
    <text evidence="1">The sequence shown here is derived from an EMBL/GenBank/DDBJ whole genome shotgun (WGS) entry which is preliminary data.</text>
</comment>
<evidence type="ECO:0000313" key="1">
    <source>
        <dbReference type="EMBL" id="KKL88034.1"/>
    </source>
</evidence>